<dbReference type="OrthoDB" id="10266058at2759"/>
<feature type="compositionally biased region" description="Basic and acidic residues" evidence="5">
    <location>
        <begin position="316"/>
        <end position="346"/>
    </location>
</feature>
<dbReference type="Pfam" id="PF00076">
    <property type="entry name" value="RRM_1"/>
    <property type="match status" value="1"/>
</dbReference>
<gene>
    <name evidence="8" type="primary">LOC105171755</name>
</gene>
<feature type="compositionally biased region" description="Basic and acidic residues" evidence="5">
    <location>
        <begin position="905"/>
        <end position="917"/>
    </location>
</feature>
<keyword evidence="1" id="KW-0507">mRNA processing</keyword>
<evidence type="ECO:0000256" key="5">
    <source>
        <dbReference type="SAM" id="MobiDB-lite"/>
    </source>
</evidence>
<feature type="compositionally biased region" description="Basic residues" evidence="5">
    <location>
        <begin position="287"/>
        <end position="304"/>
    </location>
</feature>
<dbReference type="SMART" id="SM00360">
    <property type="entry name" value="RRM"/>
    <property type="match status" value="3"/>
</dbReference>
<keyword evidence="3" id="KW-0508">mRNA splicing</keyword>
<evidence type="ECO:0000256" key="4">
    <source>
        <dbReference type="PROSITE-ProRule" id="PRU00176"/>
    </source>
</evidence>
<dbReference type="SUPFAM" id="SSF54928">
    <property type="entry name" value="RNA-binding domain, RBD"/>
    <property type="match status" value="2"/>
</dbReference>
<keyword evidence="2 4" id="KW-0694">RNA-binding</keyword>
<evidence type="ECO:0000256" key="1">
    <source>
        <dbReference type="ARBA" id="ARBA00022664"/>
    </source>
</evidence>
<evidence type="ECO:0000313" key="7">
    <source>
        <dbReference type="Proteomes" id="UP000504604"/>
    </source>
</evidence>
<dbReference type="FunCoup" id="A0A6I9U1H9">
    <property type="interactions" value="1087"/>
</dbReference>
<feature type="compositionally biased region" description="Basic and acidic residues" evidence="5">
    <location>
        <begin position="267"/>
        <end position="286"/>
    </location>
</feature>
<dbReference type="Gene3D" id="3.30.70.330">
    <property type="match status" value="4"/>
</dbReference>
<protein>
    <submittedName>
        <fullName evidence="8">Uncharacterized protein LOC105171755</fullName>
    </submittedName>
</protein>
<feature type="compositionally biased region" description="Basic and acidic residues" evidence="5">
    <location>
        <begin position="928"/>
        <end position="940"/>
    </location>
</feature>
<feature type="compositionally biased region" description="Basic and acidic residues" evidence="5">
    <location>
        <begin position="142"/>
        <end position="159"/>
    </location>
</feature>
<feature type="domain" description="RRM" evidence="6">
    <location>
        <begin position="581"/>
        <end position="657"/>
    </location>
</feature>
<dbReference type="RefSeq" id="XP_011091270.1">
    <property type="nucleotide sequence ID" value="XM_011092968.2"/>
</dbReference>
<feature type="compositionally biased region" description="Basic and acidic residues" evidence="5">
    <location>
        <begin position="231"/>
        <end position="259"/>
    </location>
</feature>
<feature type="compositionally biased region" description="Polar residues" evidence="5">
    <location>
        <begin position="406"/>
        <end position="416"/>
    </location>
</feature>
<dbReference type="GO" id="GO:0008380">
    <property type="term" value="P:RNA splicing"/>
    <property type="evidence" value="ECO:0007669"/>
    <property type="project" value="UniProtKB-KW"/>
</dbReference>
<dbReference type="KEGG" id="sind:105171755"/>
<accession>A0A6I9U1H9</accession>
<dbReference type="FunFam" id="3.30.70.330:FF:000879">
    <property type="entry name" value="Splicing factor U2af large subunit A"/>
    <property type="match status" value="1"/>
</dbReference>
<evidence type="ECO:0000256" key="3">
    <source>
        <dbReference type="ARBA" id="ARBA00023187"/>
    </source>
</evidence>
<keyword evidence="7" id="KW-1185">Reference proteome</keyword>
<feature type="compositionally biased region" description="Basic and acidic residues" evidence="5">
    <location>
        <begin position="211"/>
        <end position="224"/>
    </location>
</feature>
<evidence type="ECO:0000313" key="8">
    <source>
        <dbReference type="RefSeq" id="XP_011091270.1"/>
    </source>
</evidence>
<feature type="compositionally biased region" description="Basic and acidic residues" evidence="5">
    <location>
        <begin position="387"/>
        <end position="405"/>
    </location>
</feature>
<dbReference type="PROSITE" id="PS50102">
    <property type="entry name" value="RRM"/>
    <property type="match status" value="2"/>
</dbReference>
<evidence type="ECO:0000256" key="2">
    <source>
        <dbReference type="ARBA" id="ARBA00022884"/>
    </source>
</evidence>
<dbReference type="GO" id="GO:0003723">
    <property type="term" value="F:RNA binding"/>
    <property type="evidence" value="ECO:0007669"/>
    <property type="project" value="UniProtKB-UniRule"/>
</dbReference>
<evidence type="ECO:0000259" key="6">
    <source>
        <dbReference type="PROSITE" id="PS50102"/>
    </source>
</evidence>
<feature type="region of interest" description="Disordered" evidence="5">
    <location>
        <begin position="844"/>
        <end position="888"/>
    </location>
</feature>
<reference evidence="8" key="1">
    <citation type="submission" date="2025-08" db="UniProtKB">
        <authorList>
            <consortium name="RefSeq"/>
        </authorList>
    </citation>
    <scope>IDENTIFICATION</scope>
</reference>
<organism evidence="7 8">
    <name type="scientific">Sesamum indicum</name>
    <name type="common">Oriental sesame</name>
    <name type="synonym">Sesamum orientale</name>
    <dbReference type="NCBI Taxonomy" id="4182"/>
    <lineage>
        <taxon>Eukaryota</taxon>
        <taxon>Viridiplantae</taxon>
        <taxon>Streptophyta</taxon>
        <taxon>Embryophyta</taxon>
        <taxon>Tracheophyta</taxon>
        <taxon>Spermatophyta</taxon>
        <taxon>Magnoliopsida</taxon>
        <taxon>eudicotyledons</taxon>
        <taxon>Gunneridae</taxon>
        <taxon>Pentapetalae</taxon>
        <taxon>asterids</taxon>
        <taxon>lamiids</taxon>
        <taxon>Lamiales</taxon>
        <taxon>Pedaliaceae</taxon>
        <taxon>Sesamum</taxon>
    </lineage>
</organism>
<dbReference type="Proteomes" id="UP000504604">
    <property type="component" value="Linkage group LG10"/>
</dbReference>
<dbReference type="InterPro" id="IPR000504">
    <property type="entry name" value="RRM_dom"/>
</dbReference>
<dbReference type="GO" id="GO:0006397">
    <property type="term" value="P:mRNA processing"/>
    <property type="evidence" value="ECO:0007669"/>
    <property type="project" value="UniProtKB-KW"/>
</dbReference>
<feature type="compositionally biased region" description="Basic and acidic residues" evidence="5">
    <location>
        <begin position="167"/>
        <end position="204"/>
    </location>
</feature>
<dbReference type="InterPro" id="IPR035979">
    <property type="entry name" value="RBD_domain_sf"/>
</dbReference>
<name>A0A6I9U1H9_SESIN</name>
<feature type="region of interest" description="Disordered" evidence="5">
    <location>
        <begin position="905"/>
        <end position="940"/>
    </location>
</feature>
<dbReference type="InParanoid" id="A0A6I9U1H9"/>
<proteinExistence type="predicted"/>
<dbReference type="GeneID" id="105171755"/>
<feature type="compositionally biased region" description="Basic and acidic residues" evidence="5">
    <location>
        <begin position="100"/>
        <end position="121"/>
    </location>
</feature>
<feature type="compositionally biased region" description="Basic and acidic residues" evidence="5">
    <location>
        <begin position="61"/>
        <end position="78"/>
    </location>
</feature>
<feature type="domain" description="RRM" evidence="6">
    <location>
        <begin position="470"/>
        <end position="553"/>
    </location>
</feature>
<dbReference type="AlphaFoldDB" id="A0A6I9U1H9"/>
<dbReference type="InterPro" id="IPR012677">
    <property type="entry name" value="Nucleotide-bd_a/b_plait_sf"/>
</dbReference>
<dbReference type="PANTHER" id="PTHR23139">
    <property type="entry name" value="RNA-BINDING PROTEIN"/>
    <property type="match status" value="1"/>
</dbReference>
<feature type="region of interest" description="Disordered" evidence="5">
    <location>
        <begin position="43"/>
        <end position="416"/>
    </location>
</feature>
<feature type="compositionally biased region" description="Polar residues" evidence="5">
    <location>
        <begin position="348"/>
        <end position="362"/>
    </location>
</feature>
<sequence length="1004" mass="111508">MTRSHSHKGKSGITNDLMQHDFLEGTSARTRPYSFDDIMLTRKNRGDANKQVASGPGVADIAHDEKPLNSPECHRQINEDYGSMDIRHNSNDPQKVSSRRKGDINASKKHEKLIQDKDKGSRNPGVKLKSVVAKNVSSNRLTEGKDERHHQSNRNKDGPLSDDSDNGSDKRPARDSAKKDGVYERSREKSKTDRKQLHNEDKQVSRKRKTDGRMSSDSENEYKRRNARVVMHTDKLTDRGRDKPEKENRHKHHNEEDKTRGRRTGKKHDSDKKEQESARGYLEESRSKRRRSRSREHAKERGKRSLSNSPKAHKPTTKDKREHGELLSHSMKDRAGREHSDVDKKRISSNGSSQYRRNTGSSSGLGGYSPRKRKTDAAAKTPSPTRRSPERRTAGWDLQPVEKESTSVGPTLSNVPATSQSLSVNIKEFPSGAPLTPTVVKPSAISHHTLSSQMHAIESIQLTQATRPMRRLYVENLPASASEKDLIERINNFLLSSGVNYIHGTQPCISCIIHKEKGQALLEFLTPEDASAALSFDGISFSGSNLKLRRPKDYSNVTTGLPDKSVVAVDSISGNVVDSPHKIFIAGISKHISSKMLMEIARAFGPVKAFHIEFIADINEPCAFLEYADHSVTSKACAGLNGMRLGGKIVTAVFATPEAEVEHVGKLPFYGIPEHAKPLLEKPTAVLKLKNVLDMEALLSFSESELEEILEDIRLECSRFGTVKSVNVAKPSNAFGNIEAYEVKNKNASTDGRHLESENKNYMTERLGESINDLEEHDRSEPLGVLNELESNDQTVESTSGGDNSAGISKLLGKSVEPDDIVVSKVVVESLSDQTVVDKLVKDEICTPPSNDGNISVKEPSSQENSGSFTGESANLQNSSVNELESNDKVADSISVRKIEMEDKPFVEDEPKLEENNAKNVSSVELDTNERKELNGPDGDNKKDISIDLNNVFEAGSIFVEYRRAEAACMAAHCLHGRLFDGRVVTVGYVGHDLYQKRFRRSEK</sequence>
<feature type="compositionally biased region" description="Polar residues" evidence="5">
    <location>
        <begin position="848"/>
        <end position="884"/>
    </location>
</feature>